<dbReference type="KEGG" id="rma:Rmag_0948"/>
<dbReference type="Gene3D" id="3.30.200.20">
    <property type="entry name" value="Phosphorylase Kinase, domain 1"/>
    <property type="match status" value="1"/>
</dbReference>
<dbReference type="PANTHER" id="PTHR12149:SF8">
    <property type="entry name" value="PROTEIN-RIBULOSAMINE 3-KINASE"/>
    <property type="match status" value="1"/>
</dbReference>
<evidence type="ECO:0000313" key="3">
    <source>
        <dbReference type="EMBL" id="ABL02657.1"/>
    </source>
</evidence>
<proteinExistence type="inferred from homology"/>
<evidence type="ECO:0000256" key="2">
    <source>
        <dbReference type="PIRNR" id="PIRNR006221"/>
    </source>
</evidence>
<reference evidence="3 4" key="1">
    <citation type="journal article" date="2007" name="Science">
        <title>The Calyptogena magnifica chemoautotrophic symbiont genome.</title>
        <authorList>
            <person name="Newton I.L.G."/>
            <person name="Woyke T."/>
            <person name="Auchtung T.A."/>
            <person name="Dilly G.F."/>
            <person name="Dutton R.J."/>
            <person name="Fisher M.C."/>
            <person name="Fontanez K.M."/>
            <person name="Lau E."/>
            <person name="Stewart F.J."/>
            <person name="Richardson P.M."/>
            <person name="Barry K.W."/>
            <person name="Saunders E."/>
            <person name="Detter J.C."/>
            <person name="Wu D."/>
            <person name="Eisen J.A."/>
            <person name="Cavanaugh C.M."/>
        </authorList>
    </citation>
    <scope>NUCLEOTIDE SEQUENCE [LARGE SCALE GENOMIC DNA]</scope>
    <source>
        <strain evidence="3 4">Cm</strain>
    </source>
</reference>
<dbReference type="OrthoDB" id="5291879at2"/>
<dbReference type="PANTHER" id="PTHR12149">
    <property type="entry name" value="FRUCTOSAMINE 3 KINASE-RELATED PROTEIN"/>
    <property type="match status" value="1"/>
</dbReference>
<dbReference type="EMBL" id="CP000488">
    <property type="protein sequence ID" value="ABL02657.1"/>
    <property type="molecule type" value="Genomic_DNA"/>
</dbReference>
<dbReference type="Gene3D" id="3.90.1200.10">
    <property type="match status" value="1"/>
</dbReference>
<name>A1AXK0_RUTMC</name>
<keyword evidence="2 3" id="KW-0418">Kinase</keyword>
<organism evidence="3 4">
    <name type="scientific">Ruthia magnifica subsp. Calyptogena magnifica</name>
    <dbReference type="NCBI Taxonomy" id="413404"/>
    <lineage>
        <taxon>Bacteria</taxon>
        <taxon>Pseudomonadati</taxon>
        <taxon>Pseudomonadota</taxon>
        <taxon>Gammaproteobacteria</taxon>
        <taxon>Candidatus Pseudothioglobaceae</taxon>
        <taxon>Candidatus Ruthturnera</taxon>
    </lineage>
</organism>
<protein>
    <submittedName>
        <fullName evidence="3">Fructosamine kinase</fullName>
    </submittedName>
</protein>
<keyword evidence="2" id="KW-0808">Transferase</keyword>
<dbReference type="InterPro" id="IPR016477">
    <property type="entry name" value="Fructo-/Ketosamine-3-kinase"/>
</dbReference>
<gene>
    <name evidence="3" type="ordered locus">Rmag_0948</name>
</gene>
<dbReference type="GO" id="GO:0016301">
    <property type="term" value="F:kinase activity"/>
    <property type="evidence" value="ECO:0007669"/>
    <property type="project" value="UniProtKB-UniRule"/>
</dbReference>
<evidence type="ECO:0000313" key="4">
    <source>
        <dbReference type="Proteomes" id="UP000002587"/>
    </source>
</evidence>
<sequence length="284" mass="33080">MSVELHIEKHLGQTLINKQFIGTGLFDAYKVTLDDGNHVFIKYQSSANQQLLSENSALSILNKIIHTPKVLGNCEHCLILEWIETEHNINIQSQIGVELAKLHQNTHNYFGFEFDNYIGQTPQYNGVGKYISDWSMFFWEFRLLFQIELAKQNNYLNAQNYKQLLSVEKILPNLLDINITPILLHGDLWSGNVLSEKNNPYFIDPASYYGHYEADFALTFMFGGFSNDFYNSYTTIFPLKKGFDKRKPLYMLYHYLNHLNIFGYSYHTNVMDCYGRIAEVTRFG</sequence>
<dbReference type="SUPFAM" id="SSF56112">
    <property type="entry name" value="Protein kinase-like (PK-like)"/>
    <property type="match status" value="1"/>
</dbReference>
<dbReference type="eggNOG" id="COG3001">
    <property type="taxonomic scope" value="Bacteria"/>
</dbReference>
<dbReference type="Pfam" id="PF03881">
    <property type="entry name" value="Fructosamin_kin"/>
    <property type="match status" value="1"/>
</dbReference>
<comment type="similarity">
    <text evidence="1 2">Belongs to the fructosamine kinase family.</text>
</comment>
<dbReference type="AlphaFoldDB" id="A1AXK0"/>
<dbReference type="InterPro" id="IPR011009">
    <property type="entry name" value="Kinase-like_dom_sf"/>
</dbReference>
<evidence type="ECO:0000256" key="1">
    <source>
        <dbReference type="ARBA" id="ARBA00009460"/>
    </source>
</evidence>
<dbReference type="HOGENOM" id="CLU_036517_0_1_6"/>
<dbReference type="PIRSF" id="PIRSF006221">
    <property type="entry name" value="Ketosamine-3-kinase"/>
    <property type="match status" value="1"/>
</dbReference>
<keyword evidence="4" id="KW-1185">Reference proteome</keyword>
<dbReference type="RefSeq" id="WP_011738282.1">
    <property type="nucleotide sequence ID" value="NC_008610.1"/>
</dbReference>
<accession>A1AXK0</accession>
<dbReference type="Proteomes" id="UP000002587">
    <property type="component" value="Chromosome"/>
</dbReference>